<organism evidence="2 3">
    <name type="scientific">Streptomyces alkaliterrae</name>
    <dbReference type="NCBI Taxonomy" id="2213162"/>
    <lineage>
        <taxon>Bacteria</taxon>
        <taxon>Bacillati</taxon>
        <taxon>Actinomycetota</taxon>
        <taxon>Actinomycetes</taxon>
        <taxon>Kitasatosporales</taxon>
        <taxon>Streptomycetaceae</taxon>
        <taxon>Streptomyces</taxon>
    </lineage>
</organism>
<dbReference type="InterPro" id="IPR011990">
    <property type="entry name" value="TPR-like_helical_dom_sf"/>
</dbReference>
<protein>
    <submittedName>
        <fullName evidence="2">Uncharacterized protein</fullName>
    </submittedName>
</protein>
<proteinExistence type="predicted"/>
<sequence length="198" mass="20575">MPTPHGSRGGMAFSADELRVLRRALANAAQPTLVSDHEVRACMRLARAVDETAAEAARARAFLLADLERYRTALPGSAAGYLAQLQEALSAGYVPTDEDLSALRGLCAERTGPYEAARRAMLLVRAALPGVRGPLLLLPGGLPDGPPGGTSAGEPASRPGTPPGRLPEDRPGGHPVTVAPRCADDGESKPRPEPKPPA</sequence>
<evidence type="ECO:0000313" key="2">
    <source>
        <dbReference type="EMBL" id="MBB1253709.1"/>
    </source>
</evidence>
<dbReference type="RefSeq" id="WP_181354093.1">
    <property type="nucleotide sequence ID" value="NZ_JABJWZ010000066.1"/>
</dbReference>
<dbReference type="Proteomes" id="UP000525686">
    <property type="component" value="Unassembled WGS sequence"/>
</dbReference>
<dbReference type="EMBL" id="JABJWZ010000066">
    <property type="protein sequence ID" value="MBB1253709.1"/>
    <property type="molecule type" value="Genomic_DNA"/>
</dbReference>
<gene>
    <name evidence="2" type="ORF">H3146_10060</name>
</gene>
<dbReference type="SUPFAM" id="SSF48452">
    <property type="entry name" value="TPR-like"/>
    <property type="match status" value="1"/>
</dbReference>
<feature type="non-terminal residue" evidence="2">
    <location>
        <position position="198"/>
    </location>
</feature>
<evidence type="ECO:0000313" key="3">
    <source>
        <dbReference type="Proteomes" id="UP000525686"/>
    </source>
</evidence>
<feature type="compositionally biased region" description="Basic and acidic residues" evidence="1">
    <location>
        <begin position="182"/>
        <end position="198"/>
    </location>
</feature>
<accession>A0A7W3WK05</accession>
<evidence type="ECO:0000256" key="1">
    <source>
        <dbReference type="SAM" id="MobiDB-lite"/>
    </source>
</evidence>
<comment type="caution">
    <text evidence="2">The sequence shown here is derived from an EMBL/GenBank/DDBJ whole genome shotgun (WGS) entry which is preliminary data.</text>
</comment>
<dbReference type="AlphaFoldDB" id="A0A7W3WK05"/>
<name>A0A7W3WK05_9ACTN</name>
<feature type="region of interest" description="Disordered" evidence="1">
    <location>
        <begin position="139"/>
        <end position="198"/>
    </location>
</feature>
<reference evidence="3" key="1">
    <citation type="submission" date="2020-05" db="EMBL/GenBank/DDBJ databases">
        <title>Classification of alakaliphilic streptomycetes isolated from an alkaline soil next to Lonar Crater, India and a proposal for the recognition of Streptomyces alkaliterrae sp. nov.</title>
        <authorList>
            <person name="Golinska P."/>
        </authorList>
    </citation>
    <scope>NUCLEOTIDE SEQUENCE [LARGE SCALE GENOMIC DNA]</scope>
    <source>
        <strain evidence="3">OF3</strain>
    </source>
</reference>